<gene>
    <name evidence="10" type="primary">nad3</name>
</gene>
<keyword evidence="9" id="KW-0249">Electron transport</keyword>
<evidence type="ECO:0000256" key="9">
    <source>
        <dbReference type="RuleBase" id="RU003640"/>
    </source>
</evidence>
<keyword evidence="7 9" id="KW-0472">Membrane</keyword>
<keyword evidence="6 9" id="KW-1133">Transmembrane helix</keyword>
<geneLocation type="mitochondrion" evidence="10"/>
<evidence type="ECO:0000256" key="7">
    <source>
        <dbReference type="ARBA" id="ARBA00023136"/>
    </source>
</evidence>
<comment type="caution">
    <text evidence="9">Lacks conserved residue(s) required for the propagation of feature annotation.</text>
</comment>
<accession>A0A5B8H9Z7</accession>
<comment type="similarity">
    <text evidence="2 9">Belongs to the complex I subunit 3 family.</text>
</comment>
<evidence type="ECO:0000256" key="5">
    <source>
        <dbReference type="ARBA" id="ARBA00022692"/>
    </source>
</evidence>
<evidence type="ECO:0000256" key="2">
    <source>
        <dbReference type="ARBA" id="ARBA00008472"/>
    </source>
</evidence>
<organism evidence="10">
    <name type="scientific">Haslea nusantara</name>
    <dbReference type="NCBI Taxonomy" id="2600302"/>
    <lineage>
        <taxon>Eukaryota</taxon>
        <taxon>Sar</taxon>
        <taxon>Stramenopiles</taxon>
        <taxon>Ochrophyta</taxon>
        <taxon>Bacillariophyta</taxon>
        <taxon>Bacillariophyceae</taxon>
        <taxon>Bacillariophycidae</taxon>
        <taxon>Naviculales</taxon>
        <taxon>Naviculaceae</taxon>
        <taxon>Haslea</taxon>
    </lineage>
</organism>
<dbReference type="Gene3D" id="1.20.58.1610">
    <property type="entry name" value="NADH:ubiquinone/plastoquinone oxidoreductase, chain 3"/>
    <property type="match status" value="1"/>
</dbReference>
<feature type="transmembrane region" description="Helical" evidence="9">
    <location>
        <begin position="62"/>
        <end position="85"/>
    </location>
</feature>
<dbReference type="GO" id="GO:0008137">
    <property type="term" value="F:NADH dehydrogenase (ubiquinone) activity"/>
    <property type="evidence" value="ECO:0007669"/>
    <property type="project" value="UniProtKB-UniRule"/>
</dbReference>
<evidence type="ECO:0000256" key="8">
    <source>
        <dbReference type="ARBA" id="ARBA00049551"/>
    </source>
</evidence>
<name>A0A5B8H9Z7_9STRA</name>
<dbReference type="Pfam" id="PF00507">
    <property type="entry name" value="Oxidored_q4"/>
    <property type="match status" value="1"/>
</dbReference>
<comment type="catalytic activity">
    <reaction evidence="8 9">
        <text>a ubiquinone + NADH + 5 H(+)(in) = a ubiquinol + NAD(+) + 4 H(+)(out)</text>
        <dbReference type="Rhea" id="RHEA:29091"/>
        <dbReference type="Rhea" id="RHEA-COMP:9565"/>
        <dbReference type="Rhea" id="RHEA-COMP:9566"/>
        <dbReference type="ChEBI" id="CHEBI:15378"/>
        <dbReference type="ChEBI" id="CHEBI:16389"/>
        <dbReference type="ChEBI" id="CHEBI:17976"/>
        <dbReference type="ChEBI" id="CHEBI:57540"/>
        <dbReference type="ChEBI" id="CHEBI:57945"/>
        <dbReference type="EC" id="7.1.1.2"/>
    </reaction>
</comment>
<dbReference type="PANTHER" id="PTHR11058">
    <property type="entry name" value="NADH-UBIQUINONE OXIDOREDUCTASE CHAIN 3"/>
    <property type="match status" value="1"/>
</dbReference>
<protein>
    <recommendedName>
        <fullName evidence="3 9">NADH-ubiquinone oxidoreductase chain 3</fullName>
        <ecNumber evidence="9">7.1.1.2</ecNumber>
    </recommendedName>
</protein>
<keyword evidence="5 9" id="KW-0812">Transmembrane</keyword>
<dbReference type="EMBL" id="MH681882">
    <property type="protein sequence ID" value="QDX17583.1"/>
    <property type="molecule type" value="Genomic_DNA"/>
</dbReference>
<dbReference type="AlphaFoldDB" id="A0A5B8H9Z7"/>
<reference evidence="10" key="1">
    <citation type="journal article" date="2019" name="Plant Ecol Evol">
        <title>Haslea nusantara (Bacillariophyceae), a new blue diatom from the Java Sea, Indonesia: morphology, biometry and molecular characterization.</title>
        <authorList>
            <person name="Prasetiya F.S."/>
            <person name="Gastineau R."/>
            <person name="Poulin M."/>
            <person name="Lemieux C."/>
            <person name="Turmel M."/>
            <person name="Syakti A.D."/>
            <person name="Hardivillier Y."/>
            <person name="Widowati I."/>
            <person name="Risjani Y."/>
            <person name="Iskandar I."/>
            <person name="Subroto T."/>
            <person name="Falaise C."/>
            <person name="Arsad S."/>
            <person name="Safitri I."/>
            <person name="Mouget J.-L."/>
            <person name="Leignel V."/>
        </authorList>
    </citation>
    <scope>NUCLEOTIDE SEQUENCE</scope>
</reference>
<dbReference type="GO" id="GO:0030964">
    <property type="term" value="C:NADH dehydrogenase complex"/>
    <property type="evidence" value="ECO:0007669"/>
    <property type="project" value="TreeGrafter"/>
</dbReference>
<dbReference type="InterPro" id="IPR038430">
    <property type="entry name" value="NDAH_ubi_oxred_su3_sf"/>
</dbReference>
<evidence type="ECO:0000256" key="1">
    <source>
        <dbReference type="ARBA" id="ARBA00004370"/>
    </source>
</evidence>
<keyword evidence="9" id="KW-0679">Respiratory chain</keyword>
<dbReference type="PANTHER" id="PTHR11058:SF9">
    <property type="entry name" value="NADH-UBIQUINONE OXIDOREDUCTASE CHAIN 3"/>
    <property type="match status" value="1"/>
</dbReference>
<evidence type="ECO:0000256" key="3">
    <source>
        <dbReference type="ARBA" id="ARBA00021007"/>
    </source>
</evidence>
<sequence>MYCLKHIFKEKLNHMIKNINIITGVQSIFLVFNENVFSLEYFSTFNSQKNYVFSSLLIEEYFGIFIFFILATVIALVIAIASYSLTNQVPELEKLSPYECGFETYEAPRVKFEIKFCVIAILLIIFDVEMMYLFPWCVSVSKISMLGIWSMIDFIIELTFGYVYVIEKNALEW</sequence>
<keyword evidence="9" id="KW-0830">Ubiquinone</keyword>
<feature type="transmembrane region" description="Helical" evidence="9">
    <location>
        <begin position="146"/>
        <end position="165"/>
    </location>
</feature>
<feature type="transmembrane region" description="Helical" evidence="9">
    <location>
        <begin position="21"/>
        <end position="42"/>
    </location>
</feature>
<keyword evidence="9" id="KW-0520">NAD</keyword>
<comment type="function">
    <text evidence="9">Core subunit of the mitochondrial membrane respiratory chain NADH dehydrogenase (Complex I) which catalyzes electron transfer from NADH through the respiratory chain, using ubiquinone as an electron acceptor. Essential for the catalytic activity of complex I.</text>
</comment>
<dbReference type="InterPro" id="IPR000440">
    <property type="entry name" value="NADH_UbQ/plastoQ_OxRdtase_su3"/>
</dbReference>
<keyword evidence="9" id="KW-1278">Translocase</keyword>
<evidence type="ECO:0000256" key="4">
    <source>
        <dbReference type="ARBA" id="ARBA00022448"/>
    </source>
</evidence>
<evidence type="ECO:0000313" key="10">
    <source>
        <dbReference type="EMBL" id="QDX17583.1"/>
    </source>
</evidence>
<dbReference type="RefSeq" id="YP_009687987.1">
    <property type="nucleotide sequence ID" value="NC_044492.1"/>
</dbReference>
<feature type="transmembrane region" description="Helical" evidence="9">
    <location>
        <begin position="116"/>
        <end position="134"/>
    </location>
</feature>
<dbReference type="EC" id="7.1.1.2" evidence="9"/>
<comment type="subcellular location">
    <subcellularLocation>
        <location evidence="1">Membrane</location>
    </subcellularLocation>
    <subcellularLocation>
        <location evidence="9">Mitochondrion membrane</location>
        <topology evidence="9">Multi-pass membrane protein</topology>
    </subcellularLocation>
</comment>
<proteinExistence type="inferred from homology"/>
<evidence type="ECO:0000256" key="6">
    <source>
        <dbReference type="ARBA" id="ARBA00022989"/>
    </source>
</evidence>
<dbReference type="GO" id="GO:0031966">
    <property type="term" value="C:mitochondrial membrane"/>
    <property type="evidence" value="ECO:0007669"/>
    <property type="project" value="UniProtKB-SubCell"/>
</dbReference>
<keyword evidence="4 9" id="KW-0813">Transport</keyword>
<dbReference type="GeneID" id="41663713"/>
<keyword evidence="9 10" id="KW-0496">Mitochondrion</keyword>